<organism evidence="1 2">
    <name type="scientific">Clostridium perfringens D str. JGS1721</name>
    <dbReference type="NCBI Taxonomy" id="488537"/>
    <lineage>
        <taxon>Bacteria</taxon>
        <taxon>Bacillati</taxon>
        <taxon>Bacillota</taxon>
        <taxon>Clostridia</taxon>
        <taxon>Eubacteriales</taxon>
        <taxon>Clostridiaceae</taxon>
        <taxon>Clostridium</taxon>
    </lineage>
</organism>
<dbReference type="Proteomes" id="UP000003188">
    <property type="component" value="Unassembled WGS sequence"/>
</dbReference>
<proteinExistence type="predicted"/>
<evidence type="ECO:0000313" key="2">
    <source>
        <dbReference type="Proteomes" id="UP000003188"/>
    </source>
</evidence>
<dbReference type="EMBL" id="ABOO01000010">
    <property type="protein sequence ID" value="EDT72270.1"/>
    <property type="molecule type" value="Genomic_DNA"/>
</dbReference>
<accession>B1V1E2</accession>
<comment type="caution">
    <text evidence="1">The sequence shown here is derived from an EMBL/GenBank/DDBJ whole genome shotgun (WGS) entry which is preliminary data.</text>
</comment>
<sequence length="40" mass="4737">MVFLNGMNFFNHILAMQSIFIERALDKLRDSKEIPIILEK</sequence>
<dbReference type="AlphaFoldDB" id="B1V1E2"/>
<gene>
    <name evidence="1" type="ORF">CJD_1839</name>
</gene>
<name>B1V1E2_CLOPF</name>
<evidence type="ECO:0000313" key="1">
    <source>
        <dbReference type="EMBL" id="EDT72270.1"/>
    </source>
</evidence>
<protein>
    <submittedName>
        <fullName evidence="1">Uncharacterized protein</fullName>
    </submittedName>
</protein>
<reference evidence="1 2" key="1">
    <citation type="submission" date="2008-03" db="EMBL/GenBank/DDBJ databases">
        <authorList>
            <person name="Paulsen I."/>
            <person name="Sebastian Y."/>
        </authorList>
    </citation>
    <scope>NUCLEOTIDE SEQUENCE [LARGE SCALE GENOMIC DNA]</scope>
    <source>
        <strain evidence="2">D str. JGS1721</strain>
    </source>
</reference>